<evidence type="ECO:0000256" key="2">
    <source>
        <dbReference type="ARBA" id="ARBA00023315"/>
    </source>
</evidence>
<dbReference type="Proteomes" id="UP000315082">
    <property type="component" value="Chromosome"/>
</dbReference>
<dbReference type="Pfam" id="PF00583">
    <property type="entry name" value="Acetyltransf_1"/>
    <property type="match status" value="1"/>
</dbReference>
<dbReference type="EC" id="2.3.1.-" evidence="4"/>
<dbReference type="KEGG" id="rcf:Poly24_35860"/>
<dbReference type="InterPro" id="IPR016181">
    <property type="entry name" value="Acyl_CoA_acyltransferase"/>
</dbReference>
<evidence type="ECO:0000256" key="1">
    <source>
        <dbReference type="ARBA" id="ARBA00022679"/>
    </source>
</evidence>
<accession>A0A518JWE7</accession>
<gene>
    <name evidence="4" type="primary">yncA</name>
    <name evidence="4" type="ORF">Poly24_35860</name>
</gene>
<keyword evidence="2 4" id="KW-0012">Acyltransferase</keyword>
<dbReference type="CDD" id="cd04301">
    <property type="entry name" value="NAT_SF"/>
    <property type="match status" value="1"/>
</dbReference>
<organism evidence="4 5">
    <name type="scientific">Rosistilla carotiformis</name>
    <dbReference type="NCBI Taxonomy" id="2528017"/>
    <lineage>
        <taxon>Bacteria</taxon>
        <taxon>Pseudomonadati</taxon>
        <taxon>Planctomycetota</taxon>
        <taxon>Planctomycetia</taxon>
        <taxon>Pirellulales</taxon>
        <taxon>Pirellulaceae</taxon>
        <taxon>Rosistilla</taxon>
    </lineage>
</organism>
<sequence>MLVRDAVESDLDAIFEILNHEILTGVNTFKLDPLLADQQQAWWKLHVADRYPVLAAVDESSTMFGWASLSPWALHVGGYHRTSEVSIWIAEPFRGRGVGKELFAALIPRARQIGFRVLLSKVEASNQASLKLHYRFGFRDVGIMHGVGDKLDRQLDVAILERDLSQVE</sequence>
<dbReference type="GO" id="GO:0016747">
    <property type="term" value="F:acyltransferase activity, transferring groups other than amino-acyl groups"/>
    <property type="evidence" value="ECO:0007669"/>
    <property type="project" value="InterPro"/>
</dbReference>
<keyword evidence="5" id="KW-1185">Reference proteome</keyword>
<evidence type="ECO:0000313" key="5">
    <source>
        <dbReference type="Proteomes" id="UP000315082"/>
    </source>
</evidence>
<dbReference type="RefSeq" id="WP_145098114.1">
    <property type="nucleotide sequence ID" value="NZ_CP036348.1"/>
</dbReference>
<dbReference type="PROSITE" id="PS51186">
    <property type="entry name" value="GNAT"/>
    <property type="match status" value="1"/>
</dbReference>
<dbReference type="AlphaFoldDB" id="A0A518JWE7"/>
<evidence type="ECO:0000259" key="3">
    <source>
        <dbReference type="PROSITE" id="PS51186"/>
    </source>
</evidence>
<dbReference type="PANTHER" id="PTHR43072:SF23">
    <property type="entry name" value="UPF0039 PROTEIN C11D3.02C"/>
    <property type="match status" value="1"/>
</dbReference>
<dbReference type="Gene3D" id="3.40.630.30">
    <property type="match status" value="1"/>
</dbReference>
<dbReference type="EMBL" id="CP036348">
    <property type="protein sequence ID" value="QDV69868.1"/>
    <property type="molecule type" value="Genomic_DNA"/>
</dbReference>
<name>A0A518JWE7_9BACT</name>
<dbReference type="PANTHER" id="PTHR43072">
    <property type="entry name" value="N-ACETYLTRANSFERASE"/>
    <property type="match status" value="1"/>
</dbReference>
<keyword evidence="1 4" id="KW-0808">Transferase</keyword>
<reference evidence="4 5" key="1">
    <citation type="submission" date="2019-02" db="EMBL/GenBank/DDBJ databases">
        <title>Deep-cultivation of Planctomycetes and their phenomic and genomic characterization uncovers novel biology.</title>
        <authorList>
            <person name="Wiegand S."/>
            <person name="Jogler M."/>
            <person name="Boedeker C."/>
            <person name="Pinto D."/>
            <person name="Vollmers J."/>
            <person name="Rivas-Marin E."/>
            <person name="Kohn T."/>
            <person name="Peeters S.H."/>
            <person name="Heuer A."/>
            <person name="Rast P."/>
            <person name="Oberbeckmann S."/>
            <person name="Bunk B."/>
            <person name="Jeske O."/>
            <person name="Meyerdierks A."/>
            <person name="Storesund J.E."/>
            <person name="Kallscheuer N."/>
            <person name="Luecker S."/>
            <person name="Lage O.M."/>
            <person name="Pohl T."/>
            <person name="Merkel B.J."/>
            <person name="Hornburger P."/>
            <person name="Mueller R.-W."/>
            <person name="Bruemmer F."/>
            <person name="Labrenz M."/>
            <person name="Spormann A.M."/>
            <person name="Op den Camp H."/>
            <person name="Overmann J."/>
            <person name="Amann R."/>
            <person name="Jetten M.S.M."/>
            <person name="Mascher T."/>
            <person name="Medema M.H."/>
            <person name="Devos D.P."/>
            <person name="Kaster A.-K."/>
            <person name="Ovreas L."/>
            <person name="Rohde M."/>
            <person name="Galperin M.Y."/>
            <person name="Jogler C."/>
        </authorList>
    </citation>
    <scope>NUCLEOTIDE SEQUENCE [LARGE SCALE GENOMIC DNA]</scope>
    <source>
        <strain evidence="4 5">Poly24</strain>
    </source>
</reference>
<proteinExistence type="predicted"/>
<dbReference type="SUPFAM" id="SSF55729">
    <property type="entry name" value="Acyl-CoA N-acyltransferases (Nat)"/>
    <property type="match status" value="1"/>
</dbReference>
<dbReference type="OrthoDB" id="9798006at2"/>
<evidence type="ECO:0000313" key="4">
    <source>
        <dbReference type="EMBL" id="QDV69868.1"/>
    </source>
</evidence>
<dbReference type="InterPro" id="IPR000182">
    <property type="entry name" value="GNAT_dom"/>
</dbReference>
<feature type="domain" description="N-acetyltransferase" evidence="3">
    <location>
        <begin position="1"/>
        <end position="158"/>
    </location>
</feature>
<protein>
    <submittedName>
        <fullName evidence="4">N-acyltransferase YncA</fullName>
        <ecNumber evidence="4">2.3.1.-</ecNumber>
    </submittedName>
</protein>